<protein>
    <submittedName>
        <fullName evidence="1">Uncharacterized protein</fullName>
    </submittedName>
</protein>
<proteinExistence type="predicted"/>
<evidence type="ECO:0000313" key="2">
    <source>
        <dbReference type="Proteomes" id="UP000199048"/>
    </source>
</evidence>
<dbReference type="EMBL" id="FOTK01000119">
    <property type="protein sequence ID" value="SFN03684.1"/>
    <property type="molecule type" value="Genomic_DNA"/>
</dbReference>
<sequence length="254" mass="28812">MADAAVICLRGLIVGFHVSYKPADRGTWATPSNLRDLIVRLKLASPRRVDNMIARFLQAKYAEARPSPTDRRSRLLTPTTRLLTHDREHLAAYHRFLLKLIPGCGYEWVLSENDAVHMNIRRAAFRRLTQAMTFRHHPPMMMFLARDAGYLAFLLLAQAQITGRERDLSFTEMSADLGVSRTHIRNLFREAEAAGYVRLNIRGTCPVEITPSLWASYERFLADVQVGQHVIAQVAFAIDSQKVEQDASPQVVQT</sequence>
<accession>A0A1I4VQY1</accession>
<organism evidence="1 2">
    <name type="scientific">Methylobacterium pseudosasicola</name>
    <dbReference type="NCBI Taxonomy" id="582667"/>
    <lineage>
        <taxon>Bacteria</taxon>
        <taxon>Pseudomonadati</taxon>
        <taxon>Pseudomonadota</taxon>
        <taxon>Alphaproteobacteria</taxon>
        <taxon>Hyphomicrobiales</taxon>
        <taxon>Methylobacteriaceae</taxon>
        <taxon>Methylobacterium</taxon>
    </lineage>
</organism>
<reference evidence="2" key="1">
    <citation type="submission" date="2016-10" db="EMBL/GenBank/DDBJ databases">
        <authorList>
            <person name="Varghese N."/>
            <person name="Submissions S."/>
        </authorList>
    </citation>
    <scope>NUCLEOTIDE SEQUENCE [LARGE SCALE GENOMIC DNA]</scope>
    <source>
        <strain evidence="2">BL36</strain>
    </source>
</reference>
<gene>
    <name evidence="1" type="ORF">SAMN05192568_11191</name>
</gene>
<dbReference type="AlphaFoldDB" id="A0A1I4VQY1"/>
<name>A0A1I4VQY1_9HYPH</name>
<evidence type="ECO:0000313" key="1">
    <source>
        <dbReference type="EMBL" id="SFN03684.1"/>
    </source>
</evidence>
<dbReference type="Proteomes" id="UP000199048">
    <property type="component" value="Unassembled WGS sequence"/>
</dbReference>
<keyword evidence="2" id="KW-1185">Reference proteome</keyword>
<dbReference type="STRING" id="582667.SAMN05192568_11191"/>